<sequence>MSLLVLVVKEYADVFHKELIGLTPNREVEFVIELVSGIAPISIAPYRMTPIELKELKAQLQELLDCGFIQSSVLPWGAPVLFDPDILNTALRARYGHNEFVVMLFGLTNALFTFMDLMNQEVGFMGHAISANGNWVDPIKISAIVDWKVPKNVTMNIDQLKNMLTKAPVLTQHETRKEFTIYSDESLCGLGYYL</sequence>
<dbReference type="PANTHER" id="PTHR24559">
    <property type="entry name" value="TRANSPOSON TY3-I GAG-POL POLYPROTEIN"/>
    <property type="match status" value="1"/>
</dbReference>
<reference evidence="2" key="1">
    <citation type="journal article" date="2019" name="Plant Biotechnol. J.">
        <title>Genome sequencing of the Australian wild diploid species Gossypium australe highlights disease resistance and delayed gland morphogenesis.</title>
        <authorList>
            <person name="Cai Y."/>
            <person name="Cai X."/>
            <person name="Wang Q."/>
            <person name="Wang P."/>
            <person name="Zhang Y."/>
            <person name="Cai C."/>
            <person name="Xu Y."/>
            <person name="Wang K."/>
            <person name="Zhou Z."/>
            <person name="Wang C."/>
            <person name="Geng S."/>
            <person name="Li B."/>
            <person name="Dong Q."/>
            <person name="Hou Y."/>
            <person name="Wang H."/>
            <person name="Ai P."/>
            <person name="Liu Z."/>
            <person name="Yi F."/>
            <person name="Sun M."/>
            <person name="An G."/>
            <person name="Cheng J."/>
            <person name="Zhang Y."/>
            <person name="Shi Q."/>
            <person name="Xie Y."/>
            <person name="Shi X."/>
            <person name="Chang Y."/>
            <person name="Huang F."/>
            <person name="Chen Y."/>
            <person name="Hong S."/>
            <person name="Mi L."/>
            <person name="Sun Q."/>
            <person name="Zhang L."/>
            <person name="Zhou B."/>
            <person name="Peng R."/>
            <person name="Zhang X."/>
            <person name="Liu F."/>
        </authorList>
    </citation>
    <scope>NUCLEOTIDE SEQUENCE [LARGE SCALE GENOMIC DNA]</scope>
    <source>
        <strain evidence="2">cv. PA1801</strain>
    </source>
</reference>
<protein>
    <submittedName>
        <fullName evidence="1">DNA/RNA polymerases superfamily protein</fullName>
    </submittedName>
</protein>
<dbReference type="PANTHER" id="PTHR24559:SF444">
    <property type="entry name" value="REVERSE TRANSCRIPTASE DOMAIN-CONTAINING PROTEIN"/>
    <property type="match status" value="1"/>
</dbReference>
<organism evidence="1 2">
    <name type="scientific">Gossypium australe</name>
    <dbReference type="NCBI Taxonomy" id="47621"/>
    <lineage>
        <taxon>Eukaryota</taxon>
        <taxon>Viridiplantae</taxon>
        <taxon>Streptophyta</taxon>
        <taxon>Embryophyta</taxon>
        <taxon>Tracheophyta</taxon>
        <taxon>Spermatophyta</taxon>
        <taxon>Magnoliopsida</taxon>
        <taxon>eudicotyledons</taxon>
        <taxon>Gunneridae</taxon>
        <taxon>Pentapetalae</taxon>
        <taxon>rosids</taxon>
        <taxon>malvids</taxon>
        <taxon>Malvales</taxon>
        <taxon>Malvaceae</taxon>
        <taxon>Malvoideae</taxon>
        <taxon>Gossypium</taxon>
    </lineage>
</organism>
<dbReference type="EMBL" id="SMMG02000002">
    <property type="protein sequence ID" value="KAA3484127.1"/>
    <property type="molecule type" value="Genomic_DNA"/>
</dbReference>
<dbReference type="AlphaFoldDB" id="A0A5B6WTA0"/>
<dbReference type="OrthoDB" id="2431547at2759"/>
<proteinExistence type="predicted"/>
<dbReference type="Proteomes" id="UP000325315">
    <property type="component" value="Unassembled WGS sequence"/>
</dbReference>
<dbReference type="InterPro" id="IPR043502">
    <property type="entry name" value="DNA/RNA_pol_sf"/>
</dbReference>
<accession>A0A5B6WTA0</accession>
<name>A0A5B6WTA0_9ROSI</name>
<dbReference type="InterPro" id="IPR053134">
    <property type="entry name" value="RNA-dir_DNA_polymerase"/>
</dbReference>
<dbReference type="Gene3D" id="3.10.10.10">
    <property type="entry name" value="HIV Type 1 Reverse Transcriptase, subunit A, domain 1"/>
    <property type="match status" value="1"/>
</dbReference>
<dbReference type="SUPFAM" id="SSF56672">
    <property type="entry name" value="DNA/RNA polymerases"/>
    <property type="match status" value="1"/>
</dbReference>
<gene>
    <name evidence="1" type="ORF">EPI10_006232</name>
</gene>
<keyword evidence="2" id="KW-1185">Reference proteome</keyword>
<comment type="caution">
    <text evidence="1">The sequence shown here is derived from an EMBL/GenBank/DDBJ whole genome shotgun (WGS) entry which is preliminary data.</text>
</comment>
<evidence type="ECO:0000313" key="2">
    <source>
        <dbReference type="Proteomes" id="UP000325315"/>
    </source>
</evidence>
<evidence type="ECO:0000313" key="1">
    <source>
        <dbReference type="EMBL" id="KAA3484127.1"/>
    </source>
</evidence>